<keyword evidence="1" id="KW-0472">Membrane</keyword>
<name>A0AAF0ZM57_SOLVR</name>
<evidence type="ECO:0000313" key="3">
    <source>
        <dbReference type="Proteomes" id="UP001234989"/>
    </source>
</evidence>
<keyword evidence="1" id="KW-0812">Transmembrane</keyword>
<feature type="transmembrane region" description="Helical" evidence="1">
    <location>
        <begin position="20"/>
        <end position="38"/>
    </location>
</feature>
<dbReference type="Proteomes" id="UP001234989">
    <property type="component" value="Chromosome 8"/>
</dbReference>
<sequence>MGFFFTMDLMLPFMFIPMQIGQGTTMIVPLLLLMLSVLA</sequence>
<reference evidence="2" key="1">
    <citation type="submission" date="2023-08" db="EMBL/GenBank/DDBJ databases">
        <title>A de novo genome assembly of Solanum verrucosum Schlechtendal, a Mexican diploid species geographically isolated from the other diploid A-genome species in potato relatives.</title>
        <authorList>
            <person name="Hosaka K."/>
        </authorList>
    </citation>
    <scope>NUCLEOTIDE SEQUENCE</scope>
    <source>
        <tissue evidence="2">Young leaves</tissue>
    </source>
</reference>
<dbReference type="EMBL" id="CP133619">
    <property type="protein sequence ID" value="WMV42753.1"/>
    <property type="molecule type" value="Genomic_DNA"/>
</dbReference>
<keyword evidence="1" id="KW-1133">Transmembrane helix</keyword>
<gene>
    <name evidence="2" type="ORF">MTR67_036138</name>
</gene>
<accession>A0AAF0ZM57</accession>
<organism evidence="2 3">
    <name type="scientific">Solanum verrucosum</name>
    <dbReference type="NCBI Taxonomy" id="315347"/>
    <lineage>
        <taxon>Eukaryota</taxon>
        <taxon>Viridiplantae</taxon>
        <taxon>Streptophyta</taxon>
        <taxon>Embryophyta</taxon>
        <taxon>Tracheophyta</taxon>
        <taxon>Spermatophyta</taxon>
        <taxon>Magnoliopsida</taxon>
        <taxon>eudicotyledons</taxon>
        <taxon>Gunneridae</taxon>
        <taxon>Pentapetalae</taxon>
        <taxon>asterids</taxon>
        <taxon>lamiids</taxon>
        <taxon>Solanales</taxon>
        <taxon>Solanaceae</taxon>
        <taxon>Solanoideae</taxon>
        <taxon>Solaneae</taxon>
        <taxon>Solanum</taxon>
    </lineage>
</organism>
<evidence type="ECO:0000313" key="2">
    <source>
        <dbReference type="EMBL" id="WMV42753.1"/>
    </source>
</evidence>
<keyword evidence="3" id="KW-1185">Reference proteome</keyword>
<evidence type="ECO:0000256" key="1">
    <source>
        <dbReference type="SAM" id="Phobius"/>
    </source>
</evidence>
<proteinExistence type="predicted"/>
<protein>
    <submittedName>
        <fullName evidence="2">Uncharacterized protein</fullName>
    </submittedName>
</protein>
<dbReference type="AlphaFoldDB" id="A0AAF0ZM57"/>